<dbReference type="AlphaFoldDB" id="A0A370Q927"/>
<keyword evidence="3" id="KW-1185">Reference proteome</keyword>
<organism evidence="2 3">
    <name type="scientific">Marinirhabdus gelatinilytica</name>
    <dbReference type="NCBI Taxonomy" id="1703343"/>
    <lineage>
        <taxon>Bacteria</taxon>
        <taxon>Pseudomonadati</taxon>
        <taxon>Bacteroidota</taxon>
        <taxon>Flavobacteriia</taxon>
        <taxon>Flavobacteriales</taxon>
        <taxon>Flavobacteriaceae</taxon>
    </lineage>
</organism>
<evidence type="ECO:0008006" key="4">
    <source>
        <dbReference type="Google" id="ProtNLM"/>
    </source>
</evidence>
<gene>
    <name evidence="2" type="ORF">C8D94_104233</name>
</gene>
<keyword evidence="1" id="KW-0732">Signal</keyword>
<feature type="signal peptide" evidence="1">
    <location>
        <begin position="1"/>
        <end position="24"/>
    </location>
</feature>
<dbReference type="Proteomes" id="UP000255317">
    <property type="component" value="Unassembled WGS sequence"/>
</dbReference>
<dbReference type="Pfam" id="PF18950">
    <property type="entry name" value="DUF5694"/>
    <property type="match status" value="1"/>
</dbReference>
<reference evidence="2 3" key="1">
    <citation type="submission" date="2018-07" db="EMBL/GenBank/DDBJ databases">
        <title>Genomic Encyclopedia of Type Strains, Phase IV (KMG-IV): sequencing the most valuable type-strain genomes for metagenomic binning, comparative biology and taxonomic classification.</title>
        <authorList>
            <person name="Goeker M."/>
        </authorList>
    </citation>
    <scope>NUCLEOTIDE SEQUENCE [LARGE SCALE GENOMIC DNA]</scope>
    <source>
        <strain evidence="2 3">DSM 101478</strain>
    </source>
</reference>
<feature type="chain" id="PRO_5016679371" description="TraB family protein" evidence="1">
    <location>
        <begin position="25"/>
        <end position="349"/>
    </location>
</feature>
<dbReference type="RefSeq" id="WP_115124269.1">
    <property type="nucleotide sequence ID" value="NZ_QRAO01000004.1"/>
</dbReference>
<evidence type="ECO:0000313" key="3">
    <source>
        <dbReference type="Proteomes" id="UP000255317"/>
    </source>
</evidence>
<proteinExistence type="predicted"/>
<protein>
    <recommendedName>
        <fullName evidence="4">TraB family protein</fullName>
    </recommendedName>
</protein>
<dbReference type="OrthoDB" id="7055505at2"/>
<dbReference type="EMBL" id="QRAO01000004">
    <property type="protein sequence ID" value="RDK84858.1"/>
    <property type="molecule type" value="Genomic_DNA"/>
</dbReference>
<comment type="caution">
    <text evidence="2">The sequence shown here is derived from an EMBL/GenBank/DDBJ whole genome shotgun (WGS) entry which is preliminary data.</text>
</comment>
<name>A0A370Q927_9FLAO</name>
<sequence length="349" mass="40367">MGKTIFSKALPLLLAAMLCMPLLALSQRSLEKTEVLILGTPHLFSMEKFKPSMLDGVKEKLNSYDFDIICVEKMPGQLLYDISRRKDTAFNGLTRMQKHIKLADSVQSYLGGDFLASKAKTRELTSRELLTNKDRKDLLYHFVATTNIPAAVLQYKYLQQSPDVFTTEMDRYVSDFLKKRLSGNNEYFSLAVPLAFKKKLNTIEPIDNMQDMALLSKYYPSFVTDFKTHPEIIEKVMNSEVLKKSDSLTKEAVASNDLSKLYEFLNSEEYMEEDYDAQWKIWFETNFPSKSDMARYSLWEMRNLQISANIMDVVARYPNKRILVIIGSSHKSFLEKYLKQIESLNLLSY</sequence>
<dbReference type="InterPro" id="IPR043749">
    <property type="entry name" value="DUF5694"/>
</dbReference>
<evidence type="ECO:0000313" key="2">
    <source>
        <dbReference type="EMBL" id="RDK84858.1"/>
    </source>
</evidence>
<evidence type="ECO:0000256" key="1">
    <source>
        <dbReference type="SAM" id="SignalP"/>
    </source>
</evidence>
<accession>A0A370Q927</accession>